<organism evidence="2 3">
    <name type="scientific">Gnathostoma spinigerum</name>
    <dbReference type="NCBI Taxonomy" id="75299"/>
    <lineage>
        <taxon>Eukaryota</taxon>
        <taxon>Metazoa</taxon>
        <taxon>Ecdysozoa</taxon>
        <taxon>Nematoda</taxon>
        <taxon>Chromadorea</taxon>
        <taxon>Rhabditida</taxon>
        <taxon>Spirurina</taxon>
        <taxon>Gnathostomatomorpha</taxon>
        <taxon>Gnathostomatoidea</taxon>
        <taxon>Gnathostomatidae</taxon>
        <taxon>Gnathostoma</taxon>
    </lineage>
</organism>
<protein>
    <submittedName>
        <fullName evidence="2">Uncharacterized protein</fullName>
    </submittedName>
</protein>
<keyword evidence="3" id="KW-1185">Reference proteome</keyword>
<evidence type="ECO:0000256" key="1">
    <source>
        <dbReference type="SAM" id="MobiDB-lite"/>
    </source>
</evidence>
<evidence type="ECO:0000313" key="3">
    <source>
        <dbReference type="Proteomes" id="UP001608902"/>
    </source>
</evidence>
<accession>A0ABD6EX17</accession>
<feature type="compositionally biased region" description="Basic and acidic residues" evidence="1">
    <location>
        <begin position="1"/>
        <end position="26"/>
    </location>
</feature>
<feature type="region of interest" description="Disordered" evidence="1">
    <location>
        <begin position="1"/>
        <end position="39"/>
    </location>
</feature>
<name>A0ABD6EX17_9BILA</name>
<feature type="compositionally biased region" description="Acidic residues" evidence="1">
    <location>
        <begin position="27"/>
        <end position="39"/>
    </location>
</feature>
<gene>
    <name evidence="2" type="ORF">AB6A40_011194</name>
</gene>
<sequence length="82" mass="9177">MEADDKELSEREDDLRSATEVDRIDDGDSGAEESDDELMKDDVEGGETFNAEFEAFPPNDADKDGLIDMLTQVDCFYMLTSD</sequence>
<comment type="caution">
    <text evidence="2">The sequence shown here is derived from an EMBL/GenBank/DDBJ whole genome shotgun (WGS) entry which is preliminary data.</text>
</comment>
<dbReference type="EMBL" id="JBGFUD010017945">
    <property type="protein sequence ID" value="MFH4984485.1"/>
    <property type="molecule type" value="Genomic_DNA"/>
</dbReference>
<proteinExistence type="predicted"/>
<dbReference type="AlphaFoldDB" id="A0ABD6EX17"/>
<dbReference type="Proteomes" id="UP001608902">
    <property type="component" value="Unassembled WGS sequence"/>
</dbReference>
<reference evidence="2 3" key="1">
    <citation type="submission" date="2024-08" db="EMBL/GenBank/DDBJ databases">
        <title>Gnathostoma spinigerum genome.</title>
        <authorList>
            <person name="Gonzalez-Bertolin B."/>
            <person name="Monzon S."/>
            <person name="Zaballos A."/>
            <person name="Jimenez P."/>
            <person name="Dekumyoy P."/>
            <person name="Varona S."/>
            <person name="Cuesta I."/>
            <person name="Sumanam S."/>
            <person name="Adisakwattana P."/>
            <person name="Gasser R.B."/>
            <person name="Hernandez-Gonzalez A."/>
            <person name="Young N.D."/>
            <person name="Perteguer M.J."/>
        </authorList>
    </citation>
    <scope>NUCLEOTIDE SEQUENCE [LARGE SCALE GENOMIC DNA]</scope>
    <source>
        <strain evidence="2">AL3</strain>
        <tissue evidence="2">Liver</tissue>
    </source>
</reference>
<evidence type="ECO:0000313" key="2">
    <source>
        <dbReference type="EMBL" id="MFH4984485.1"/>
    </source>
</evidence>